<comment type="subcellular location">
    <subcellularLocation>
        <location evidence="1">Membrane</location>
        <topology evidence="1">Multi-pass membrane protein</topology>
    </subcellularLocation>
</comment>
<protein>
    <recommendedName>
        <fullName evidence="8">Colicin V production protein</fullName>
    </recommendedName>
</protein>
<gene>
    <name evidence="6" type="ORF">RU92_GL000421</name>
</gene>
<evidence type="ECO:0000256" key="5">
    <source>
        <dbReference type="SAM" id="Phobius"/>
    </source>
</evidence>
<dbReference type="EMBL" id="JXKC01000001">
    <property type="protein sequence ID" value="PCS20773.1"/>
    <property type="molecule type" value="Genomic_DNA"/>
</dbReference>
<keyword evidence="3 5" id="KW-1133">Transmembrane helix</keyword>
<dbReference type="GO" id="GO:0016020">
    <property type="term" value="C:membrane"/>
    <property type="evidence" value="ECO:0007669"/>
    <property type="project" value="UniProtKB-SubCell"/>
</dbReference>
<dbReference type="AlphaFoldDB" id="A0A2A5SY05"/>
<evidence type="ECO:0000313" key="6">
    <source>
        <dbReference type="EMBL" id="PCS20773.1"/>
    </source>
</evidence>
<evidence type="ECO:0000256" key="4">
    <source>
        <dbReference type="ARBA" id="ARBA00023136"/>
    </source>
</evidence>
<evidence type="ECO:0008006" key="8">
    <source>
        <dbReference type="Google" id="ProtNLM"/>
    </source>
</evidence>
<sequence length="198" mass="21873">MKKVRKNKLGIFMILNLIILVALIWAFMVGYSRGLILQVIYSLGTLLAAFIAANNYKELAQQLSVWVPFSNATQNSHLLLFSDKLLFQLDEAFYASIAFLAIFVVVYLIVRLIGLFLHFALSPLGKNGKIIAGVLGFAATYFGLQMLLTALSLVPIATVQSQLDASFLARFMVLHTPISSGILQNLFIENIVHINPLG</sequence>
<feature type="transmembrane region" description="Helical" evidence="5">
    <location>
        <begin position="9"/>
        <end position="29"/>
    </location>
</feature>
<keyword evidence="4 5" id="KW-0472">Membrane</keyword>
<dbReference type="Pfam" id="PF02674">
    <property type="entry name" value="Colicin_V"/>
    <property type="match status" value="1"/>
</dbReference>
<feature type="transmembrane region" description="Helical" evidence="5">
    <location>
        <begin position="92"/>
        <end position="110"/>
    </location>
</feature>
<name>A0A2A5SY05_LACLC</name>
<dbReference type="InterPro" id="IPR003825">
    <property type="entry name" value="Colicin-V_CvpA"/>
</dbReference>
<feature type="transmembrane region" description="Helical" evidence="5">
    <location>
        <begin position="35"/>
        <end position="53"/>
    </location>
</feature>
<dbReference type="Proteomes" id="UP000218711">
    <property type="component" value="Unassembled WGS sequence"/>
</dbReference>
<organism evidence="6 7">
    <name type="scientific">Lactococcus cremoris subsp. tructae</name>
    <dbReference type="NCBI Taxonomy" id="542833"/>
    <lineage>
        <taxon>Bacteria</taxon>
        <taxon>Bacillati</taxon>
        <taxon>Bacillota</taxon>
        <taxon>Bacilli</taxon>
        <taxon>Lactobacillales</taxon>
        <taxon>Streptococcaceae</taxon>
        <taxon>Lactococcus</taxon>
    </lineage>
</organism>
<reference evidence="6 7" key="1">
    <citation type="submission" date="2014-12" db="EMBL/GenBank/DDBJ databases">
        <title>Draft genome sequences of 10 type strains of Lactococcus.</title>
        <authorList>
            <person name="Sun Z."/>
            <person name="Zhong Z."/>
            <person name="Liu W."/>
            <person name="Zhang W."/>
            <person name="Zhang H."/>
        </authorList>
    </citation>
    <scope>NUCLEOTIDE SEQUENCE [LARGE SCALE GENOMIC DNA]</scope>
    <source>
        <strain evidence="6 7">DSM 21502</strain>
    </source>
</reference>
<evidence type="ECO:0000256" key="1">
    <source>
        <dbReference type="ARBA" id="ARBA00004141"/>
    </source>
</evidence>
<accession>A0A2A5SY05</accession>
<feature type="transmembrane region" description="Helical" evidence="5">
    <location>
        <begin position="130"/>
        <end position="154"/>
    </location>
</feature>
<dbReference type="PANTHER" id="PTHR37306:SF1">
    <property type="entry name" value="COLICIN V PRODUCTION PROTEIN"/>
    <property type="match status" value="1"/>
</dbReference>
<comment type="caution">
    <text evidence="6">The sequence shown here is derived from an EMBL/GenBank/DDBJ whole genome shotgun (WGS) entry which is preliminary data.</text>
</comment>
<evidence type="ECO:0000256" key="2">
    <source>
        <dbReference type="ARBA" id="ARBA00022692"/>
    </source>
</evidence>
<dbReference type="PANTHER" id="PTHR37306">
    <property type="entry name" value="COLICIN V PRODUCTION PROTEIN"/>
    <property type="match status" value="1"/>
</dbReference>
<dbReference type="GO" id="GO:0009403">
    <property type="term" value="P:toxin biosynthetic process"/>
    <property type="evidence" value="ECO:0007669"/>
    <property type="project" value="InterPro"/>
</dbReference>
<evidence type="ECO:0000256" key="3">
    <source>
        <dbReference type="ARBA" id="ARBA00022989"/>
    </source>
</evidence>
<keyword evidence="2 5" id="KW-0812">Transmembrane</keyword>
<proteinExistence type="predicted"/>
<evidence type="ECO:0000313" key="7">
    <source>
        <dbReference type="Proteomes" id="UP000218711"/>
    </source>
</evidence>